<reference evidence="15 16" key="1">
    <citation type="submission" date="2022-01" db="EMBL/GenBank/DDBJ databases">
        <title>A chromosomal length assembly of Cordylochernes scorpioides.</title>
        <authorList>
            <person name="Zeh D."/>
            <person name="Zeh J."/>
        </authorList>
    </citation>
    <scope>NUCLEOTIDE SEQUENCE [LARGE SCALE GENOMIC DNA]</scope>
    <source>
        <strain evidence="15">IN4F17</strain>
        <tissue evidence="15">Whole Body</tissue>
    </source>
</reference>
<dbReference type="PANTHER" id="PTHR11538:SF40">
    <property type="entry name" value="PHENYLALANINE--TRNA LIGASE ALPHA SUBUNIT"/>
    <property type="match status" value="1"/>
</dbReference>
<dbReference type="CDD" id="cd00496">
    <property type="entry name" value="PheRS_alpha_core"/>
    <property type="match status" value="1"/>
</dbReference>
<evidence type="ECO:0000256" key="3">
    <source>
        <dbReference type="ARBA" id="ARBA00012814"/>
    </source>
</evidence>
<evidence type="ECO:0000256" key="11">
    <source>
        <dbReference type="ARBA" id="ARBA00022917"/>
    </source>
</evidence>
<dbReference type="NCBIfam" id="TIGR00468">
    <property type="entry name" value="pheS"/>
    <property type="match status" value="1"/>
</dbReference>
<dbReference type="InterPro" id="IPR040724">
    <property type="entry name" value="PheRS_DBD1"/>
</dbReference>
<evidence type="ECO:0000256" key="4">
    <source>
        <dbReference type="ARBA" id="ARBA00015409"/>
    </source>
</evidence>
<proteinExistence type="inferred from homology"/>
<evidence type="ECO:0000256" key="13">
    <source>
        <dbReference type="ARBA" id="ARBA00030612"/>
    </source>
</evidence>
<keyword evidence="6" id="KW-0436">Ligase</keyword>
<keyword evidence="10" id="KW-0460">Magnesium</keyword>
<dbReference type="Gene3D" id="1.10.10.2330">
    <property type="match status" value="1"/>
</dbReference>
<dbReference type="Proteomes" id="UP001235939">
    <property type="component" value="Chromosome 03"/>
</dbReference>
<dbReference type="InterPro" id="IPR004529">
    <property type="entry name" value="Phe-tRNA-synth_IIc_asu"/>
</dbReference>
<dbReference type="PROSITE" id="PS50862">
    <property type="entry name" value="AA_TRNA_LIGASE_II"/>
    <property type="match status" value="1"/>
</dbReference>
<dbReference type="Pfam" id="PF18553">
    <property type="entry name" value="PheRS_DBD3"/>
    <property type="match status" value="1"/>
</dbReference>
<keyword evidence="11" id="KW-0648">Protein biosynthesis</keyword>
<dbReference type="PANTHER" id="PTHR11538">
    <property type="entry name" value="PHENYLALANYL-TRNA SYNTHETASE"/>
    <property type="match status" value="1"/>
</dbReference>
<evidence type="ECO:0000256" key="7">
    <source>
        <dbReference type="ARBA" id="ARBA00022723"/>
    </source>
</evidence>
<evidence type="ECO:0000256" key="9">
    <source>
        <dbReference type="ARBA" id="ARBA00022840"/>
    </source>
</evidence>
<dbReference type="EMBL" id="CP092865">
    <property type="protein sequence ID" value="UYV65126.1"/>
    <property type="molecule type" value="Genomic_DNA"/>
</dbReference>
<evidence type="ECO:0000256" key="5">
    <source>
        <dbReference type="ARBA" id="ARBA00022490"/>
    </source>
</evidence>
<evidence type="ECO:0000256" key="1">
    <source>
        <dbReference type="ARBA" id="ARBA00004496"/>
    </source>
</evidence>
<organism evidence="15 16">
    <name type="scientific">Cordylochernes scorpioides</name>
    <dbReference type="NCBI Taxonomy" id="51811"/>
    <lineage>
        <taxon>Eukaryota</taxon>
        <taxon>Metazoa</taxon>
        <taxon>Ecdysozoa</taxon>
        <taxon>Arthropoda</taxon>
        <taxon>Chelicerata</taxon>
        <taxon>Arachnida</taxon>
        <taxon>Pseudoscorpiones</taxon>
        <taxon>Cheliferoidea</taxon>
        <taxon>Chernetidae</taxon>
        <taxon>Cordylochernes</taxon>
    </lineage>
</organism>
<protein>
    <recommendedName>
        <fullName evidence="4">Phenylalanine--tRNA ligase alpha subunit</fullName>
        <ecNumber evidence="3">6.1.1.20</ecNumber>
    </recommendedName>
    <alternativeName>
        <fullName evidence="13">Phenylalanyl-tRNA synthetase alpha subunit</fullName>
    </alternativeName>
</protein>
<dbReference type="InterPro" id="IPR006195">
    <property type="entry name" value="aa-tRNA-synth_II"/>
</dbReference>
<dbReference type="SUPFAM" id="SSF55681">
    <property type="entry name" value="Class II aaRS and biotin synthetases"/>
    <property type="match status" value="1"/>
</dbReference>
<dbReference type="InterPro" id="IPR002319">
    <property type="entry name" value="Phenylalanyl-tRNA_Synthase"/>
</dbReference>
<evidence type="ECO:0000313" key="16">
    <source>
        <dbReference type="Proteomes" id="UP001235939"/>
    </source>
</evidence>
<gene>
    <name evidence="15" type="ORF">LAZ67_3003213</name>
</gene>
<sequence>MNEMTEHVLRLIEEHGTLSSIDISNKLNEDHQKIIGAIKSIEACGNIIKTYQQSEKHWQLTDEGRNVAKEGSHEALIYYAIPPEGLDQKTLMQKVPNAKVGFSKAMSFGWIKIDKSGENGPKVMRKVESIEDGVQECLRMMERLQIEEVPEPQKQELKKRKLLQEVIVKCFLVEKGPEFTTQVVKEETDLTLALLSSGDWKDKKFKKYNFEALGVPASCGHLHPLLKVRSEFKSIFIKMGFTEMPTNNYVESSFWNFDALFQPQAHPARDLQDTFFMSDPKLSHKFPEEYLQKVKDVHSKGGYGSQGYHCEWKREEAQKNVLRTHTTAVSARMLYALAQNKPFKPVKYFSIDRVFRNETLDATHLAEFHQIEGVIADRGLTLAHLMGVLGEFFTSLGMTKLKFKPAFNPYTEPSMEVFGYHPGLKKWVEVGNSGMFRPEMLLPMGLPEDVTVIAWGLSLERPTMIKFGVNNIRELVGHKVNLQMVQDFPICRMDK</sequence>
<keyword evidence="16" id="KW-1185">Reference proteome</keyword>
<dbReference type="EC" id="6.1.1.20" evidence="3"/>
<dbReference type="Pfam" id="PF18552">
    <property type="entry name" value="PheRS_DBD1"/>
    <property type="match status" value="1"/>
</dbReference>
<feature type="domain" description="Aminoacyl-transfer RNA synthetases class-II family profile" evidence="14">
    <location>
        <begin position="227"/>
        <end position="489"/>
    </location>
</feature>
<dbReference type="Pfam" id="PF01409">
    <property type="entry name" value="tRNA-synt_2d"/>
    <property type="match status" value="1"/>
</dbReference>
<evidence type="ECO:0000256" key="12">
    <source>
        <dbReference type="ARBA" id="ARBA00023146"/>
    </source>
</evidence>
<keyword evidence="9" id="KW-0067">ATP-binding</keyword>
<evidence type="ECO:0000313" key="15">
    <source>
        <dbReference type="EMBL" id="UYV65126.1"/>
    </source>
</evidence>
<evidence type="ECO:0000259" key="14">
    <source>
        <dbReference type="PROSITE" id="PS50862"/>
    </source>
</evidence>
<keyword evidence="12" id="KW-0030">Aminoacyl-tRNA synthetase</keyword>
<evidence type="ECO:0000256" key="8">
    <source>
        <dbReference type="ARBA" id="ARBA00022741"/>
    </source>
</evidence>
<dbReference type="NCBIfam" id="NF003210">
    <property type="entry name" value="PRK04172.1"/>
    <property type="match status" value="1"/>
</dbReference>
<dbReference type="Pfam" id="PF18554">
    <property type="entry name" value="PheRS_DBD2"/>
    <property type="match status" value="1"/>
</dbReference>
<comment type="similarity">
    <text evidence="2">Belongs to the class-II aminoacyl-tRNA synthetase family. Phe-tRNA synthetase alpha subunit type 2 subfamily.</text>
</comment>
<accession>A0ABY6K8D6</accession>
<dbReference type="InterPro" id="IPR040725">
    <property type="entry name" value="PheRS_DBD3"/>
</dbReference>
<dbReference type="Gene3D" id="3.30.1370.240">
    <property type="match status" value="1"/>
</dbReference>
<dbReference type="InterPro" id="IPR045864">
    <property type="entry name" value="aa-tRNA-synth_II/BPL/LPL"/>
</dbReference>
<evidence type="ECO:0000256" key="6">
    <source>
        <dbReference type="ARBA" id="ARBA00022598"/>
    </source>
</evidence>
<dbReference type="InterPro" id="IPR036390">
    <property type="entry name" value="WH_DNA-bd_sf"/>
</dbReference>
<dbReference type="InterPro" id="IPR040586">
    <property type="entry name" value="PheRS_DBD2"/>
</dbReference>
<evidence type="ECO:0000256" key="2">
    <source>
        <dbReference type="ARBA" id="ARBA00006703"/>
    </source>
</evidence>
<name>A0ABY6K8D6_9ARAC</name>
<dbReference type="SUPFAM" id="SSF46785">
    <property type="entry name" value="Winged helix' DNA-binding domain"/>
    <property type="match status" value="1"/>
</dbReference>
<keyword evidence="7" id="KW-0479">Metal-binding</keyword>
<comment type="subcellular location">
    <subcellularLocation>
        <location evidence="1">Cytoplasm</location>
    </subcellularLocation>
</comment>
<dbReference type="Gene3D" id="1.10.10.2320">
    <property type="match status" value="1"/>
</dbReference>
<evidence type="ECO:0000256" key="10">
    <source>
        <dbReference type="ARBA" id="ARBA00022842"/>
    </source>
</evidence>
<dbReference type="Gene3D" id="3.30.930.10">
    <property type="entry name" value="Bira Bifunctional Protein, Domain 2"/>
    <property type="match status" value="1"/>
</dbReference>
<keyword evidence="8" id="KW-0547">Nucleotide-binding</keyword>
<keyword evidence="5" id="KW-0963">Cytoplasm</keyword>